<organism evidence="7 8">
    <name type="scientific">Albidovulum litorale</name>
    <dbReference type="NCBI Taxonomy" id="2984134"/>
    <lineage>
        <taxon>Bacteria</taxon>
        <taxon>Pseudomonadati</taxon>
        <taxon>Pseudomonadota</taxon>
        <taxon>Alphaproteobacteria</taxon>
        <taxon>Rhodobacterales</taxon>
        <taxon>Paracoccaceae</taxon>
        <taxon>Albidovulum</taxon>
    </lineage>
</organism>
<keyword evidence="3 6" id="KW-0812">Transmembrane</keyword>
<keyword evidence="8" id="KW-1185">Reference proteome</keyword>
<dbReference type="RefSeq" id="WP_263739040.1">
    <property type="nucleotide sequence ID" value="NZ_JAOWKZ010000002.1"/>
</dbReference>
<evidence type="ECO:0000313" key="8">
    <source>
        <dbReference type="Proteomes" id="UP001652564"/>
    </source>
</evidence>
<dbReference type="PANTHER" id="PTHR30086:SF20">
    <property type="entry name" value="ARGININE EXPORTER PROTEIN ARGO-RELATED"/>
    <property type="match status" value="1"/>
</dbReference>
<name>A0ABT2ZL37_9RHOB</name>
<evidence type="ECO:0000256" key="6">
    <source>
        <dbReference type="SAM" id="Phobius"/>
    </source>
</evidence>
<feature type="transmembrane region" description="Helical" evidence="6">
    <location>
        <begin position="118"/>
        <end position="138"/>
    </location>
</feature>
<comment type="caution">
    <text evidence="7">The sequence shown here is derived from an EMBL/GenBank/DDBJ whole genome shotgun (WGS) entry which is preliminary data.</text>
</comment>
<proteinExistence type="predicted"/>
<evidence type="ECO:0000313" key="7">
    <source>
        <dbReference type="EMBL" id="MCV2871832.1"/>
    </source>
</evidence>
<evidence type="ECO:0000256" key="4">
    <source>
        <dbReference type="ARBA" id="ARBA00022989"/>
    </source>
</evidence>
<dbReference type="Pfam" id="PF01810">
    <property type="entry name" value="LysE"/>
    <property type="match status" value="1"/>
</dbReference>
<accession>A0ABT2ZL37</accession>
<evidence type="ECO:0000256" key="5">
    <source>
        <dbReference type="ARBA" id="ARBA00023136"/>
    </source>
</evidence>
<evidence type="ECO:0000256" key="2">
    <source>
        <dbReference type="ARBA" id="ARBA00022475"/>
    </source>
</evidence>
<dbReference type="PANTHER" id="PTHR30086">
    <property type="entry name" value="ARGININE EXPORTER PROTEIN ARGO"/>
    <property type="match status" value="1"/>
</dbReference>
<dbReference type="Proteomes" id="UP001652564">
    <property type="component" value="Unassembled WGS sequence"/>
</dbReference>
<dbReference type="EMBL" id="JAOWKZ010000002">
    <property type="protein sequence ID" value="MCV2871832.1"/>
    <property type="molecule type" value="Genomic_DNA"/>
</dbReference>
<protein>
    <submittedName>
        <fullName evidence="7">LysE family translocator</fullName>
    </submittedName>
</protein>
<feature type="transmembrane region" description="Helical" evidence="6">
    <location>
        <begin position="186"/>
        <end position="204"/>
    </location>
</feature>
<feature type="transmembrane region" description="Helical" evidence="6">
    <location>
        <begin position="150"/>
        <end position="174"/>
    </location>
</feature>
<feature type="transmembrane region" description="Helical" evidence="6">
    <location>
        <begin position="43"/>
        <end position="70"/>
    </location>
</feature>
<reference evidence="7 8" key="1">
    <citation type="submission" date="2022-10" db="EMBL/GenBank/DDBJ databases">
        <title>Defluviimonas sp. nov., isolated from ocean surface sediments.</title>
        <authorList>
            <person name="He W."/>
            <person name="Wang L."/>
            <person name="Zhang D.-F."/>
        </authorList>
    </citation>
    <scope>NUCLEOTIDE SEQUENCE [LARGE SCALE GENOMIC DNA]</scope>
    <source>
        <strain evidence="7 8">WL0050</strain>
    </source>
</reference>
<gene>
    <name evidence="7" type="ORF">OEZ71_05940</name>
</gene>
<keyword evidence="4 6" id="KW-1133">Transmembrane helix</keyword>
<keyword evidence="2" id="KW-1003">Cell membrane</keyword>
<sequence>MDGLALETLAAFILTSAVIELTPGPNMAWLAIVAATEGRRPGFAAVAGVALGLAVVGLAAALGVAAAVTASPFLYETLRWGGVLYLLWLAWDGWRDGGDGVDKMPFGARMLRYFRRGLITNLLNPKAAVFYIAVLPAFTDPAGKVLTETITLSMAYVAVATVIHAAIVTLAGLARHILDDPRRSRIVRRVLSALLALIALWFAWATGRTAL</sequence>
<evidence type="ECO:0000256" key="3">
    <source>
        <dbReference type="ARBA" id="ARBA00022692"/>
    </source>
</evidence>
<comment type="subcellular location">
    <subcellularLocation>
        <location evidence="1">Cell membrane</location>
        <topology evidence="1">Multi-pass membrane protein</topology>
    </subcellularLocation>
</comment>
<dbReference type="InterPro" id="IPR001123">
    <property type="entry name" value="LeuE-type"/>
</dbReference>
<keyword evidence="5 6" id="KW-0472">Membrane</keyword>
<evidence type="ECO:0000256" key="1">
    <source>
        <dbReference type="ARBA" id="ARBA00004651"/>
    </source>
</evidence>
<dbReference type="PIRSF" id="PIRSF006324">
    <property type="entry name" value="LeuE"/>
    <property type="match status" value="1"/>
</dbReference>